<dbReference type="EMBL" id="SMOL01000401">
    <property type="protein sequence ID" value="KAB2619251.1"/>
    <property type="molecule type" value="Genomic_DNA"/>
</dbReference>
<dbReference type="InterPro" id="IPR043502">
    <property type="entry name" value="DNA/RNA_pol_sf"/>
</dbReference>
<dbReference type="Pfam" id="PF00476">
    <property type="entry name" value="DNA_pol_A"/>
    <property type="match status" value="1"/>
</dbReference>
<dbReference type="AlphaFoldDB" id="A0A5N5GZC4"/>
<dbReference type="OrthoDB" id="2320933at2759"/>
<dbReference type="FunFam" id="1.20.1060.10:FF:000003">
    <property type="entry name" value="Helicase and polymerase-containing protein TEBICHI"/>
    <property type="match status" value="1"/>
</dbReference>
<dbReference type="PANTHER" id="PTHR10133">
    <property type="entry name" value="DNA POLYMERASE I"/>
    <property type="match status" value="1"/>
</dbReference>
<dbReference type="GO" id="GO:0003887">
    <property type="term" value="F:DNA-directed DNA polymerase activity"/>
    <property type="evidence" value="ECO:0007669"/>
    <property type="project" value="InterPro"/>
</dbReference>
<keyword evidence="3" id="KW-1185">Reference proteome</keyword>
<dbReference type="Gene3D" id="1.20.1060.10">
    <property type="entry name" value="Taq DNA Polymerase, Chain T, domain 4"/>
    <property type="match status" value="1"/>
</dbReference>
<keyword evidence="2" id="KW-0378">Hydrolase</keyword>
<dbReference type="GO" id="GO:0006302">
    <property type="term" value="P:double-strand break repair"/>
    <property type="evidence" value="ECO:0007669"/>
    <property type="project" value="TreeGrafter"/>
</dbReference>
<name>A0A5N5GZC4_9ROSA</name>
<dbReference type="SUPFAM" id="SSF56672">
    <property type="entry name" value="DNA/RNA polymerases"/>
    <property type="match status" value="1"/>
</dbReference>
<comment type="caution">
    <text evidence="2">The sequence shown here is derived from an EMBL/GenBank/DDBJ whole genome shotgun (WGS) entry which is preliminary data.</text>
</comment>
<protein>
    <submittedName>
        <fullName evidence="2">Helicase and polymerase-containing protein TEBICHI</fullName>
    </submittedName>
</protein>
<feature type="domain" description="DNA-directed DNA polymerase family A palm" evidence="1">
    <location>
        <begin position="167"/>
        <end position="299"/>
    </location>
</feature>
<dbReference type="Gene3D" id="3.30.420.10">
    <property type="entry name" value="Ribonuclease H-like superfamily/Ribonuclease H"/>
    <property type="match status" value="1"/>
</dbReference>
<dbReference type="GO" id="GO:0006261">
    <property type="term" value="P:DNA-templated DNA replication"/>
    <property type="evidence" value="ECO:0007669"/>
    <property type="project" value="InterPro"/>
</dbReference>
<gene>
    <name evidence="2" type="ORF">D8674_015120</name>
</gene>
<reference evidence="2 3" key="3">
    <citation type="submission" date="2019-11" db="EMBL/GenBank/DDBJ databases">
        <title>A de novo genome assembly of a pear dwarfing rootstock.</title>
        <authorList>
            <person name="Wang F."/>
            <person name="Wang J."/>
            <person name="Li S."/>
            <person name="Zhang Y."/>
            <person name="Fang M."/>
            <person name="Ma L."/>
            <person name="Zhao Y."/>
            <person name="Jiang S."/>
        </authorList>
    </citation>
    <scope>NUCLEOTIDE SEQUENCE [LARGE SCALE GENOMIC DNA]</scope>
    <source>
        <strain evidence="2">S2</strain>
        <tissue evidence="2">Leaf</tissue>
    </source>
</reference>
<dbReference type="PANTHER" id="PTHR10133:SF62">
    <property type="entry name" value="DNA POLYMERASE THETA"/>
    <property type="match status" value="1"/>
</dbReference>
<dbReference type="GO" id="GO:0003677">
    <property type="term" value="F:DNA binding"/>
    <property type="evidence" value="ECO:0007669"/>
    <property type="project" value="InterPro"/>
</dbReference>
<evidence type="ECO:0000259" key="1">
    <source>
        <dbReference type="Pfam" id="PF00476"/>
    </source>
</evidence>
<dbReference type="InterPro" id="IPR001098">
    <property type="entry name" value="DNA-dir_DNA_pol_A_palm_dom"/>
</dbReference>
<keyword evidence="2" id="KW-0347">Helicase</keyword>
<evidence type="ECO:0000313" key="2">
    <source>
        <dbReference type="EMBL" id="KAB2619251.1"/>
    </source>
</evidence>
<organism evidence="2 3">
    <name type="scientific">Pyrus ussuriensis x Pyrus communis</name>
    <dbReference type="NCBI Taxonomy" id="2448454"/>
    <lineage>
        <taxon>Eukaryota</taxon>
        <taxon>Viridiplantae</taxon>
        <taxon>Streptophyta</taxon>
        <taxon>Embryophyta</taxon>
        <taxon>Tracheophyta</taxon>
        <taxon>Spermatophyta</taxon>
        <taxon>Magnoliopsida</taxon>
        <taxon>eudicotyledons</taxon>
        <taxon>Gunneridae</taxon>
        <taxon>Pentapetalae</taxon>
        <taxon>rosids</taxon>
        <taxon>fabids</taxon>
        <taxon>Rosales</taxon>
        <taxon>Rosaceae</taxon>
        <taxon>Amygdaloideae</taxon>
        <taxon>Maleae</taxon>
        <taxon>Pyrus</taxon>
    </lineage>
</organism>
<evidence type="ECO:0000313" key="3">
    <source>
        <dbReference type="Proteomes" id="UP000327157"/>
    </source>
</evidence>
<dbReference type="GO" id="GO:0004386">
    <property type="term" value="F:helicase activity"/>
    <property type="evidence" value="ECO:0007669"/>
    <property type="project" value="UniProtKB-KW"/>
</dbReference>
<keyword evidence="2" id="KW-0547">Nucleotide-binding</keyword>
<reference evidence="2 3" key="1">
    <citation type="submission" date="2019-09" db="EMBL/GenBank/DDBJ databases">
        <authorList>
            <person name="Ou C."/>
        </authorList>
    </citation>
    <scope>NUCLEOTIDE SEQUENCE [LARGE SCALE GENOMIC DNA]</scope>
    <source>
        <strain evidence="2">S2</strain>
        <tissue evidence="2">Leaf</tissue>
    </source>
</reference>
<keyword evidence="2" id="KW-0067">ATP-binding</keyword>
<dbReference type="Proteomes" id="UP000327157">
    <property type="component" value="Chromosome 15"/>
</dbReference>
<dbReference type="InterPro" id="IPR002298">
    <property type="entry name" value="DNA_polymerase_A"/>
</dbReference>
<dbReference type="InterPro" id="IPR036397">
    <property type="entry name" value="RNaseH_sf"/>
</dbReference>
<sequence length="355" mass="40038">MGKRGVRKFTWKLKVRIQALKSPAVHTQRFGCQNLGGKSACFEIIDSSFLLLPPVHIKDGLDMCIVAWVLWPDEERSSNPNLEQLRKGYPVKLRQLLIGRWKNQMRRAAHNGCCRRAAQIALCSVLWKLLVAEDLTEALLDIEFPLVNILADMELWGVGLDMEGCLKARKVLGKKLGQLEKEAYKLAGMKFSLSTAADIANVLYGHLKLPIPEGRNTGKQHPSTDKHCLDLLRDEHPIIPVIKEHCTLAKLLNCTLGSICSLGRLCEDTELVHITWSMAPNINSNWSPLMEEPNLQRVEHMVDFKINKDGNGNETDVDQLNINACDYFIPTQGNSLCILANRCFPWKDARLHCDL</sequence>
<reference evidence="3" key="2">
    <citation type="submission" date="2019-10" db="EMBL/GenBank/DDBJ databases">
        <title>A de novo genome assembly of a pear dwarfing rootstock.</title>
        <authorList>
            <person name="Wang F."/>
            <person name="Wang J."/>
            <person name="Li S."/>
            <person name="Zhang Y."/>
            <person name="Fang M."/>
            <person name="Ma L."/>
            <person name="Zhao Y."/>
            <person name="Jiang S."/>
        </authorList>
    </citation>
    <scope>NUCLEOTIDE SEQUENCE [LARGE SCALE GENOMIC DNA]</scope>
</reference>
<accession>A0A5N5GZC4</accession>
<proteinExistence type="predicted"/>